<comment type="caution">
    <text evidence="7">The sequence shown here is derived from an EMBL/GenBank/DDBJ whole genome shotgun (WGS) entry which is preliminary data.</text>
</comment>
<name>A0A494Y1B4_9BURK</name>
<dbReference type="PRINTS" id="PR00032">
    <property type="entry name" value="HTHARAC"/>
</dbReference>
<organism evidence="7 8">
    <name type="scientific">Pararobbsia silviterrae</name>
    <dbReference type="NCBI Taxonomy" id="1792498"/>
    <lineage>
        <taxon>Bacteria</taxon>
        <taxon>Pseudomonadati</taxon>
        <taxon>Pseudomonadota</taxon>
        <taxon>Betaproteobacteria</taxon>
        <taxon>Burkholderiales</taxon>
        <taxon>Burkholderiaceae</taxon>
        <taxon>Pararobbsia</taxon>
    </lineage>
</organism>
<dbReference type="FunFam" id="1.10.10.60:FF:000132">
    <property type="entry name" value="AraC family transcriptional regulator"/>
    <property type="match status" value="1"/>
</dbReference>
<dbReference type="Gene3D" id="1.10.10.60">
    <property type="entry name" value="Homeodomain-like"/>
    <property type="match status" value="2"/>
</dbReference>
<dbReference type="PANTHER" id="PTHR11019:SF159">
    <property type="entry name" value="TRANSCRIPTIONAL REGULATOR-RELATED"/>
    <property type="match status" value="1"/>
</dbReference>
<evidence type="ECO:0000256" key="2">
    <source>
        <dbReference type="ARBA" id="ARBA00023015"/>
    </source>
</evidence>
<dbReference type="Proteomes" id="UP000270342">
    <property type="component" value="Unassembled WGS sequence"/>
</dbReference>
<evidence type="ECO:0000256" key="1">
    <source>
        <dbReference type="ARBA" id="ARBA00022491"/>
    </source>
</evidence>
<dbReference type="AlphaFoldDB" id="A0A494Y1B4"/>
<dbReference type="SMART" id="SM00342">
    <property type="entry name" value="HTH_ARAC"/>
    <property type="match status" value="1"/>
</dbReference>
<dbReference type="SUPFAM" id="SSF46689">
    <property type="entry name" value="Homeodomain-like"/>
    <property type="match status" value="2"/>
</dbReference>
<dbReference type="OrthoDB" id="9804543at2"/>
<evidence type="ECO:0000259" key="6">
    <source>
        <dbReference type="PROSITE" id="PS01124"/>
    </source>
</evidence>
<dbReference type="EMBL" id="RBZU01000006">
    <property type="protein sequence ID" value="RKP53645.1"/>
    <property type="molecule type" value="Genomic_DNA"/>
</dbReference>
<dbReference type="SUPFAM" id="SSF51182">
    <property type="entry name" value="RmlC-like cupins"/>
    <property type="match status" value="1"/>
</dbReference>
<dbReference type="InterPro" id="IPR020449">
    <property type="entry name" value="Tscrpt_reg_AraC-type_HTH"/>
</dbReference>
<dbReference type="InterPro" id="IPR009057">
    <property type="entry name" value="Homeodomain-like_sf"/>
</dbReference>
<keyword evidence="2" id="KW-0805">Transcription regulation</keyword>
<keyword evidence="3" id="KW-0238">DNA-binding</keyword>
<evidence type="ECO:0000256" key="3">
    <source>
        <dbReference type="ARBA" id="ARBA00023125"/>
    </source>
</evidence>
<reference evidence="7 8" key="1">
    <citation type="submission" date="2018-10" db="EMBL/GenBank/DDBJ databases">
        <title>Robbsia sp. DHC34, isolated from soil.</title>
        <authorList>
            <person name="Gao Z.-H."/>
            <person name="Qiu L.-H."/>
        </authorList>
    </citation>
    <scope>NUCLEOTIDE SEQUENCE [LARGE SCALE GENOMIC DNA]</scope>
    <source>
        <strain evidence="7 8">DHC34</strain>
    </source>
</reference>
<dbReference type="InterPro" id="IPR003313">
    <property type="entry name" value="AraC-bd"/>
</dbReference>
<dbReference type="RefSeq" id="WP_121087720.1">
    <property type="nucleotide sequence ID" value="NZ_RBZU01000006.1"/>
</dbReference>
<keyword evidence="1" id="KW-0678">Repressor</keyword>
<dbReference type="InterPro" id="IPR018060">
    <property type="entry name" value="HTH_AraC"/>
</dbReference>
<dbReference type="InterPro" id="IPR014710">
    <property type="entry name" value="RmlC-like_jellyroll"/>
</dbReference>
<dbReference type="Pfam" id="PF02311">
    <property type="entry name" value="AraC_binding"/>
    <property type="match status" value="1"/>
</dbReference>
<keyword evidence="5" id="KW-0804">Transcription</keyword>
<keyword evidence="4" id="KW-0010">Activator</keyword>
<keyword evidence="8" id="KW-1185">Reference proteome</keyword>
<sequence length="278" mass="30872">MKSAEIENLHTAWPWRAIHTAGSAAPLVVSAWEYGSGEREIWHAHQEAQMIYVTRGVLRVSTPAGIWTLPPFHGIWLPPTVLHELQAVGAVAVRSALIAPEASLAVQEWKQCRVLRVGPLLDALVGTLTGPIDEADPRSELVVSLFLLELSKAQTALTSGALPLPHDRRLRMICEQLLADPQNNDTIELWSERVGASVRTLARLFREETGLSFGQWRQQLRLVEAMTRLALGIPVSTIAVELGYQSSSAFISMFRKVLGDTPQRYLRRFEDTRDALAT</sequence>
<dbReference type="GO" id="GO:0003700">
    <property type="term" value="F:DNA-binding transcription factor activity"/>
    <property type="evidence" value="ECO:0007669"/>
    <property type="project" value="InterPro"/>
</dbReference>
<dbReference type="Pfam" id="PF12833">
    <property type="entry name" value="HTH_18"/>
    <property type="match status" value="1"/>
</dbReference>
<dbReference type="Gene3D" id="2.60.120.10">
    <property type="entry name" value="Jelly Rolls"/>
    <property type="match status" value="1"/>
</dbReference>
<feature type="domain" description="HTH araC/xylS-type" evidence="6">
    <location>
        <begin position="168"/>
        <end position="268"/>
    </location>
</feature>
<dbReference type="InterPro" id="IPR018062">
    <property type="entry name" value="HTH_AraC-typ_CS"/>
</dbReference>
<dbReference type="CDD" id="cd06124">
    <property type="entry name" value="cupin_NimR-like_N"/>
    <property type="match status" value="1"/>
</dbReference>
<evidence type="ECO:0000313" key="7">
    <source>
        <dbReference type="EMBL" id="RKP53645.1"/>
    </source>
</evidence>
<dbReference type="PROSITE" id="PS01124">
    <property type="entry name" value="HTH_ARAC_FAMILY_2"/>
    <property type="match status" value="1"/>
</dbReference>
<dbReference type="PANTHER" id="PTHR11019">
    <property type="entry name" value="HTH-TYPE TRANSCRIPTIONAL REGULATOR NIMR"/>
    <property type="match status" value="1"/>
</dbReference>
<evidence type="ECO:0000256" key="5">
    <source>
        <dbReference type="ARBA" id="ARBA00023163"/>
    </source>
</evidence>
<evidence type="ECO:0000313" key="8">
    <source>
        <dbReference type="Proteomes" id="UP000270342"/>
    </source>
</evidence>
<evidence type="ECO:0000256" key="4">
    <source>
        <dbReference type="ARBA" id="ARBA00023159"/>
    </source>
</evidence>
<dbReference type="PROSITE" id="PS00041">
    <property type="entry name" value="HTH_ARAC_FAMILY_1"/>
    <property type="match status" value="1"/>
</dbReference>
<dbReference type="InterPro" id="IPR011051">
    <property type="entry name" value="RmlC_Cupin_sf"/>
</dbReference>
<gene>
    <name evidence="7" type="ORF">D7S86_15345</name>
</gene>
<protein>
    <submittedName>
        <fullName evidence="7">AraC family transcriptional regulator</fullName>
    </submittedName>
</protein>
<proteinExistence type="predicted"/>
<dbReference type="GO" id="GO:0043565">
    <property type="term" value="F:sequence-specific DNA binding"/>
    <property type="evidence" value="ECO:0007669"/>
    <property type="project" value="InterPro"/>
</dbReference>
<accession>A0A494Y1B4</accession>